<gene>
    <name evidence="1" type="ORF">Vbra_8358</name>
</gene>
<dbReference type="AlphaFoldDB" id="A0A0G4EVR6"/>
<accession>A0A0G4EVR6</accession>
<keyword evidence="2" id="KW-1185">Reference proteome</keyword>
<protein>
    <submittedName>
        <fullName evidence="1">Uncharacterized protein</fullName>
    </submittedName>
</protein>
<reference evidence="1 2" key="1">
    <citation type="submission" date="2014-11" db="EMBL/GenBank/DDBJ databases">
        <authorList>
            <person name="Zhu J."/>
            <person name="Qi W."/>
            <person name="Song R."/>
        </authorList>
    </citation>
    <scope>NUCLEOTIDE SEQUENCE [LARGE SCALE GENOMIC DNA]</scope>
</reference>
<proteinExistence type="predicted"/>
<sequence length="133" mass="15065">MRAGKLYQKLKGLKIHKSALRARSAVKSCVNDEQTSEHWPDGSVAHQLLCLMQAFERKKVLPSLKIDTFEAAKLLLPAVLPFHINVDACLHQPYAVRHFRDYTKFDLNELLVATGPAKHKQQAEKKTAVLMPH</sequence>
<organism evidence="1 2">
    <name type="scientific">Vitrella brassicaformis (strain CCMP3155)</name>
    <dbReference type="NCBI Taxonomy" id="1169540"/>
    <lineage>
        <taxon>Eukaryota</taxon>
        <taxon>Sar</taxon>
        <taxon>Alveolata</taxon>
        <taxon>Colpodellida</taxon>
        <taxon>Vitrellaceae</taxon>
        <taxon>Vitrella</taxon>
    </lineage>
</organism>
<dbReference type="Proteomes" id="UP000041254">
    <property type="component" value="Unassembled WGS sequence"/>
</dbReference>
<evidence type="ECO:0000313" key="2">
    <source>
        <dbReference type="Proteomes" id="UP000041254"/>
    </source>
</evidence>
<evidence type="ECO:0000313" key="1">
    <source>
        <dbReference type="EMBL" id="CEM02399.1"/>
    </source>
</evidence>
<name>A0A0G4EVR6_VITBC</name>
<dbReference type="EMBL" id="CDMY01000325">
    <property type="protein sequence ID" value="CEM02399.1"/>
    <property type="molecule type" value="Genomic_DNA"/>
</dbReference>
<dbReference type="InParanoid" id="A0A0G4EVR6"/>
<dbReference type="VEuPathDB" id="CryptoDB:Vbra_8358"/>